<reference evidence="14 15" key="1">
    <citation type="submission" date="2016-04" db="EMBL/GenBank/DDBJ databases">
        <title>Genome analysis of Thermosulfurimonas dismutans, the first thermophilic sulfur-disproportionating bacterium of the phylum Thermodesulfobacteria.</title>
        <authorList>
            <person name="Mardanov A.V."/>
            <person name="Beletsky A.V."/>
            <person name="Kadnikov V.V."/>
            <person name="Slobodkin A.I."/>
            <person name="Ravin N.V."/>
        </authorList>
    </citation>
    <scope>NUCLEOTIDE SEQUENCE [LARGE SCALE GENOMIC DNA]</scope>
    <source>
        <strain evidence="14 15">S95</strain>
    </source>
</reference>
<dbReference type="GO" id="GO:0016887">
    <property type="term" value="F:ATP hydrolysis activity"/>
    <property type="evidence" value="ECO:0007669"/>
    <property type="project" value="RHEA"/>
</dbReference>
<evidence type="ECO:0000256" key="5">
    <source>
        <dbReference type="ARBA" id="ARBA00022840"/>
    </source>
</evidence>
<dbReference type="CDD" id="cd17932">
    <property type="entry name" value="DEXQc_UvrD"/>
    <property type="match status" value="1"/>
</dbReference>
<name>A0A179D8L8_9BACT</name>
<dbReference type="InterPro" id="IPR014016">
    <property type="entry name" value="UvrD-like_ATP-bd"/>
</dbReference>
<proteinExistence type="inferred from homology"/>
<evidence type="ECO:0000256" key="2">
    <source>
        <dbReference type="ARBA" id="ARBA00022741"/>
    </source>
</evidence>
<evidence type="ECO:0000256" key="11">
    <source>
        <dbReference type="SAM" id="MobiDB-lite"/>
    </source>
</evidence>
<protein>
    <recommendedName>
        <fullName evidence="8">DNA 3'-5' helicase</fullName>
        <ecNumber evidence="8">5.6.2.4</ecNumber>
    </recommendedName>
</protein>
<evidence type="ECO:0000313" key="14">
    <source>
        <dbReference type="EMBL" id="OAQ21782.1"/>
    </source>
</evidence>
<evidence type="ECO:0000256" key="7">
    <source>
        <dbReference type="ARBA" id="ARBA00034617"/>
    </source>
</evidence>
<keyword evidence="5 10" id="KW-0067">ATP-binding</keyword>
<dbReference type="SUPFAM" id="SSF52540">
    <property type="entry name" value="P-loop containing nucleoside triphosphate hydrolases"/>
    <property type="match status" value="1"/>
</dbReference>
<dbReference type="GO" id="GO:0003677">
    <property type="term" value="F:DNA binding"/>
    <property type="evidence" value="ECO:0007669"/>
    <property type="project" value="InterPro"/>
</dbReference>
<dbReference type="Gene3D" id="3.40.50.300">
    <property type="entry name" value="P-loop containing nucleotide triphosphate hydrolases"/>
    <property type="match status" value="2"/>
</dbReference>
<comment type="caution">
    <text evidence="14">The sequence shown here is derived from an EMBL/GenBank/DDBJ whole genome shotgun (WGS) entry which is preliminary data.</text>
</comment>
<dbReference type="PANTHER" id="PTHR11070:SF3">
    <property type="entry name" value="DNA 3'-5' HELICASE"/>
    <property type="match status" value="1"/>
</dbReference>
<feature type="binding site" evidence="10">
    <location>
        <begin position="33"/>
        <end position="40"/>
    </location>
    <ligand>
        <name>ATP</name>
        <dbReference type="ChEBI" id="CHEBI:30616"/>
    </ligand>
</feature>
<dbReference type="InterPro" id="IPR013986">
    <property type="entry name" value="DExx_box_DNA_helicase_dom_sf"/>
</dbReference>
<dbReference type="GO" id="GO:0005524">
    <property type="term" value="F:ATP binding"/>
    <property type="evidence" value="ECO:0007669"/>
    <property type="project" value="UniProtKB-UniRule"/>
</dbReference>
<evidence type="ECO:0000256" key="3">
    <source>
        <dbReference type="ARBA" id="ARBA00022801"/>
    </source>
</evidence>
<dbReference type="GO" id="GO:0005829">
    <property type="term" value="C:cytosol"/>
    <property type="evidence" value="ECO:0007669"/>
    <property type="project" value="TreeGrafter"/>
</dbReference>
<organism evidence="14 15">
    <name type="scientific">Thermosulfurimonas dismutans</name>
    <dbReference type="NCBI Taxonomy" id="999894"/>
    <lineage>
        <taxon>Bacteria</taxon>
        <taxon>Pseudomonadati</taxon>
        <taxon>Thermodesulfobacteriota</taxon>
        <taxon>Thermodesulfobacteria</taxon>
        <taxon>Thermodesulfobacteriales</taxon>
        <taxon>Thermodesulfobacteriaceae</taxon>
        <taxon>Thermosulfurimonas</taxon>
    </lineage>
</organism>
<gene>
    <name evidence="14" type="ORF">TDIS_0300</name>
</gene>
<evidence type="ECO:0000313" key="15">
    <source>
        <dbReference type="Proteomes" id="UP000078390"/>
    </source>
</evidence>
<accession>A0A179D8L8</accession>
<evidence type="ECO:0000256" key="8">
    <source>
        <dbReference type="ARBA" id="ARBA00034808"/>
    </source>
</evidence>
<feature type="region of interest" description="Disordered" evidence="11">
    <location>
        <begin position="639"/>
        <end position="659"/>
    </location>
</feature>
<dbReference type="EC" id="5.6.2.4" evidence="8"/>
<evidence type="ECO:0000256" key="1">
    <source>
        <dbReference type="ARBA" id="ARBA00009922"/>
    </source>
</evidence>
<keyword evidence="15" id="KW-1185">Reference proteome</keyword>
<feature type="domain" description="UvrD-like helicase ATP-binding" evidence="12">
    <location>
        <begin position="12"/>
        <end position="296"/>
    </location>
</feature>
<dbReference type="PROSITE" id="PS51217">
    <property type="entry name" value="UVRD_HELICASE_CTER"/>
    <property type="match status" value="1"/>
</dbReference>
<feature type="compositionally biased region" description="Acidic residues" evidence="11">
    <location>
        <begin position="646"/>
        <end position="655"/>
    </location>
</feature>
<dbReference type="InterPro" id="IPR027417">
    <property type="entry name" value="P-loop_NTPase"/>
</dbReference>
<comment type="catalytic activity">
    <reaction evidence="9">
        <text>ATP + H2O = ADP + phosphate + H(+)</text>
        <dbReference type="Rhea" id="RHEA:13065"/>
        <dbReference type="ChEBI" id="CHEBI:15377"/>
        <dbReference type="ChEBI" id="CHEBI:15378"/>
        <dbReference type="ChEBI" id="CHEBI:30616"/>
        <dbReference type="ChEBI" id="CHEBI:43474"/>
        <dbReference type="ChEBI" id="CHEBI:456216"/>
        <dbReference type="EC" id="5.6.2.4"/>
    </reaction>
</comment>
<dbReference type="STRING" id="999894.TDIS_0300"/>
<evidence type="ECO:0000256" key="6">
    <source>
        <dbReference type="ARBA" id="ARBA00023235"/>
    </source>
</evidence>
<dbReference type="PANTHER" id="PTHR11070">
    <property type="entry name" value="UVRD / RECB / PCRA DNA HELICASE FAMILY MEMBER"/>
    <property type="match status" value="1"/>
</dbReference>
<dbReference type="PROSITE" id="PS51198">
    <property type="entry name" value="UVRD_HELICASE_ATP_BIND"/>
    <property type="match status" value="1"/>
</dbReference>
<comment type="catalytic activity">
    <reaction evidence="7">
        <text>Couples ATP hydrolysis with the unwinding of duplex DNA by translocating in the 3'-5' direction.</text>
        <dbReference type="EC" id="5.6.2.4"/>
    </reaction>
</comment>
<evidence type="ECO:0000256" key="10">
    <source>
        <dbReference type="PROSITE-ProRule" id="PRU00560"/>
    </source>
</evidence>
<evidence type="ECO:0000259" key="12">
    <source>
        <dbReference type="PROSITE" id="PS51198"/>
    </source>
</evidence>
<keyword evidence="3 10" id="KW-0378">Hydrolase</keyword>
<dbReference type="Pfam" id="PF13361">
    <property type="entry name" value="UvrD_C"/>
    <property type="match status" value="1"/>
</dbReference>
<dbReference type="Proteomes" id="UP000078390">
    <property type="component" value="Unassembled WGS sequence"/>
</dbReference>
<dbReference type="EMBL" id="LWLG01000001">
    <property type="protein sequence ID" value="OAQ21782.1"/>
    <property type="molecule type" value="Genomic_DNA"/>
</dbReference>
<keyword evidence="2 10" id="KW-0547">Nucleotide-binding</keyword>
<evidence type="ECO:0000256" key="4">
    <source>
        <dbReference type="ARBA" id="ARBA00022806"/>
    </source>
</evidence>
<dbReference type="PATRIC" id="fig|999894.6.peg.301"/>
<keyword evidence="4 10" id="KW-0347">Helicase</keyword>
<keyword evidence="6" id="KW-0413">Isomerase</keyword>
<sequence>MFLKGRRVDYSKELNPAQLEAVRTLFGPILVIAGAGSGKTRTLVYRVARLVEEGVPPEKILLLTFTRKASREMLRRAAMILDASCERVSGGTFHSLAHSMLREYGHLIGYGPNFTVLDRGDTEDAINLLRAALGFSEKSKRFPKKSTLASLFSKAVNQGKTISELLEREYPHFLDHLPDIERLFAEYQRYKQEHQLMDYDDLLLNWYRVLLENRAVRREISQRFEFIMVDEYQDTNRLQAEIVRLMAEGHGNVMVVGDDSQSIYAFRGANFRNILEFPKLFPGTRIIKLEENYRSTQPILDLANAVIERAREKYTKCLFTRKKGGRKPKIYRARDEADQSSFVAQRILELREEGVPLSEVAVLFRAAFHSFDLELELAKRDIPFVKYGGLKLIEAAHIKDVVAHLRILLNPYDFLSWNRALLLLEGVGPRSAERIIAHLRSSSDPIRALSEFRAKPSFERHLAALAEVLRELQKLSSVEEKLEKLVDYYSPILERVYHDDYPKRERDLESLITLSHKYGDLAEFLTDLALEPPESSVAGLEPETEDEDHMVLSTIHSAKGLEWHTVFVISLSEGRFPSAYAAGSEEELEEERRLFYVAVTRARENLYLCYPVTGYVPGEGRVILKPSRFLEELPGSLFEPYRDEKPEEDLSEETGSEFRPGDLVWHPRFGEGEVRDVLSEEKIRVHFITHGEKTLHLKFARLERL</sequence>
<dbReference type="AlphaFoldDB" id="A0A179D8L8"/>
<feature type="domain" description="UvrD-like helicase C-terminal" evidence="13">
    <location>
        <begin position="297"/>
        <end position="560"/>
    </location>
</feature>
<dbReference type="Gene3D" id="1.10.10.160">
    <property type="match status" value="1"/>
</dbReference>
<dbReference type="Gene3D" id="1.10.486.10">
    <property type="entry name" value="PCRA, domain 4"/>
    <property type="match status" value="1"/>
</dbReference>
<dbReference type="GO" id="GO:0043138">
    <property type="term" value="F:3'-5' DNA helicase activity"/>
    <property type="evidence" value="ECO:0007669"/>
    <property type="project" value="UniProtKB-EC"/>
</dbReference>
<comment type="similarity">
    <text evidence="1">Belongs to the helicase family. UvrD subfamily.</text>
</comment>
<evidence type="ECO:0000259" key="13">
    <source>
        <dbReference type="PROSITE" id="PS51217"/>
    </source>
</evidence>
<dbReference type="InterPro" id="IPR014017">
    <property type="entry name" value="DNA_helicase_UvrD-like_C"/>
</dbReference>
<dbReference type="GO" id="GO:0000725">
    <property type="term" value="P:recombinational repair"/>
    <property type="evidence" value="ECO:0007669"/>
    <property type="project" value="TreeGrafter"/>
</dbReference>
<dbReference type="Pfam" id="PF00580">
    <property type="entry name" value="UvrD-helicase"/>
    <property type="match status" value="1"/>
</dbReference>
<dbReference type="InterPro" id="IPR000212">
    <property type="entry name" value="DNA_helicase_UvrD/REP"/>
</dbReference>
<evidence type="ECO:0000256" key="9">
    <source>
        <dbReference type="ARBA" id="ARBA00048988"/>
    </source>
</evidence>